<dbReference type="GO" id="GO:0003677">
    <property type="term" value="F:DNA binding"/>
    <property type="evidence" value="ECO:0007669"/>
    <property type="project" value="UniProtKB-UniRule"/>
</dbReference>
<dbReference type="Pfam" id="PF00589">
    <property type="entry name" value="Phage_integrase"/>
    <property type="match status" value="1"/>
</dbReference>
<dbReference type="RefSeq" id="WP_047100428.1">
    <property type="nucleotide sequence ID" value="NZ_PHHF01000029.1"/>
</dbReference>
<keyword evidence="9" id="KW-1185">Reference proteome</keyword>
<evidence type="ECO:0000313" key="9">
    <source>
        <dbReference type="Proteomes" id="UP000241206"/>
    </source>
</evidence>
<dbReference type="PROSITE" id="PS51898">
    <property type="entry name" value="TYR_RECOMBINASE"/>
    <property type="match status" value="1"/>
</dbReference>
<dbReference type="PROSITE" id="PS51900">
    <property type="entry name" value="CB"/>
    <property type="match status" value="1"/>
</dbReference>
<dbReference type="GO" id="GO:0015074">
    <property type="term" value="P:DNA integration"/>
    <property type="evidence" value="ECO:0007669"/>
    <property type="project" value="UniProtKB-KW"/>
</dbReference>
<feature type="domain" description="Tyr recombinase" evidence="6">
    <location>
        <begin position="163"/>
        <end position="369"/>
    </location>
</feature>
<dbReference type="AlphaFoldDB" id="A0A2T4I4Y4"/>
<feature type="domain" description="Core-binding (CB)" evidence="7">
    <location>
        <begin position="27"/>
        <end position="120"/>
    </location>
</feature>
<name>A0A2T4I4Y4_9SPHN</name>
<keyword evidence="3 5" id="KW-0238">DNA-binding</keyword>
<evidence type="ECO:0000256" key="5">
    <source>
        <dbReference type="PROSITE-ProRule" id="PRU01248"/>
    </source>
</evidence>
<dbReference type="Gene3D" id="1.10.150.130">
    <property type="match status" value="1"/>
</dbReference>
<dbReference type="InterPro" id="IPR044068">
    <property type="entry name" value="CB"/>
</dbReference>
<evidence type="ECO:0000256" key="2">
    <source>
        <dbReference type="ARBA" id="ARBA00022908"/>
    </source>
</evidence>
<proteinExistence type="inferred from homology"/>
<evidence type="ECO:0000256" key="1">
    <source>
        <dbReference type="ARBA" id="ARBA00008857"/>
    </source>
</evidence>
<evidence type="ECO:0000256" key="3">
    <source>
        <dbReference type="ARBA" id="ARBA00023125"/>
    </source>
</evidence>
<reference evidence="8 9" key="1">
    <citation type="submission" date="2017-11" db="EMBL/GenBank/DDBJ databases">
        <title>Sphingomonas oleivorans sp. nov., isolated from oil-contaminated soil.</title>
        <authorList>
            <person name="Wang L."/>
            <person name="Chen L."/>
        </authorList>
    </citation>
    <scope>NUCLEOTIDE SEQUENCE [LARGE SCALE GENOMIC DNA]</scope>
    <source>
        <strain evidence="8 9">K101</strain>
    </source>
</reference>
<evidence type="ECO:0000259" key="7">
    <source>
        <dbReference type="PROSITE" id="PS51900"/>
    </source>
</evidence>
<comment type="caution">
    <text evidence="8">The sequence shown here is derived from an EMBL/GenBank/DDBJ whole genome shotgun (WGS) entry which is preliminary data.</text>
</comment>
<keyword evidence="2" id="KW-0229">DNA integration</keyword>
<comment type="similarity">
    <text evidence="1">Belongs to the 'phage' integrase family.</text>
</comment>
<keyword evidence="4" id="KW-0233">DNA recombination</keyword>
<dbReference type="PANTHER" id="PTHR30349">
    <property type="entry name" value="PHAGE INTEGRASE-RELATED"/>
    <property type="match status" value="1"/>
</dbReference>
<gene>
    <name evidence="8" type="ORF">CV103_06825</name>
</gene>
<sequence>MVTIIRAVPGEPGIPAGFPILFDANMAIIEPAFAYLLEHAEVHGHSQASETVRTYGEHLYEWFDALEQSNIKWDVADEHILAAYRSRMLEGPSQHTGRPFARSTINARVATVYRFYSWALDHDFIRHRAFPRPLQTRQGRGPRVGPQIRRRSTGSLTVSVPEQLPRPMRPDELARLFAQLAPTARLAGEWALCAGLRRKELCALAVDQIPDSWSLHPEETPLVGVPLSITKGDRPRTVYPPVRLLDRTHWYIGEDRARIVRRARNADPRYRAPPNLLLNEHGRAMTRKRLTALLSEAFAAAGLPGTLHWLRHTFAMVMLTRLQIQARANPALNPLKIVQVLLGHASIATTAIYLRCVELYEPDINESLAWLYGEAINDAG</sequence>
<dbReference type="SUPFAM" id="SSF56349">
    <property type="entry name" value="DNA breaking-rejoining enzymes"/>
    <property type="match status" value="1"/>
</dbReference>
<dbReference type="InterPro" id="IPR002104">
    <property type="entry name" value="Integrase_catalytic"/>
</dbReference>
<dbReference type="PANTHER" id="PTHR30349:SF64">
    <property type="entry name" value="PROPHAGE INTEGRASE INTD-RELATED"/>
    <property type="match status" value="1"/>
</dbReference>
<dbReference type="InterPro" id="IPR013762">
    <property type="entry name" value="Integrase-like_cat_sf"/>
</dbReference>
<dbReference type="Proteomes" id="UP000241206">
    <property type="component" value="Unassembled WGS sequence"/>
</dbReference>
<evidence type="ECO:0000313" key="8">
    <source>
        <dbReference type="EMBL" id="PTD24936.1"/>
    </source>
</evidence>
<accession>A0A2T4I4Y4</accession>
<protein>
    <submittedName>
        <fullName evidence="8">Transposase</fullName>
    </submittedName>
</protein>
<dbReference type="InterPro" id="IPR011010">
    <property type="entry name" value="DNA_brk_join_enz"/>
</dbReference>
<dbReference type="InterPro" id="IPR010998">
    <property type="entry name" value="Integrase_recombinase_N"/>
</dbReference>
<evidence type="ECO:0000256" key="4">
    <source>
        <dbReference type="ARBA" id="ARBA00023172"/>
    </source>
</evidence>
<dbReference type="Gene3D" id="1.10.443.10">
    <property type="entry name" value="Intergrase catalytic core"/>
    <property type="match status" value="1"/>
</dbReference>
<evidence type="ECO:0000259" key="6">
    <source>
        <dbReference type="PROSITE" id="PS51898"/>
    </source>
</evidence>
<dbReference type="GO" id="GO:0006310">
    <property type="term" value="P:DNA recombination"/>
    <property type="evidence" value="ECO:0007669"/>
    <property type="project" value="UniProtKB-KW"/>
</dbReference>
<dbReference type="InterPro" id="IPR050090">
    <property type="entry name" value="Tyrosine_recombinase_XerCD"/>
</dbReference>
<dbReference type="EMBL" id="PHHF01000029">
    <property type="protein sequence ID" value="PTD24936.1"/>
    <property type="molecule type" value="Genomic_DNA"/>
</dbReference>
<organism evidence="8 9">
    <name type="scientific">Edaphosphingomonas fennica</name>
    <dbReference type="NCBI Taxonomy" id="114404"/>
    <lineage>
        <taxon>Bacteria</taxon>
        <taxon>Pseudomonadati</taxon>
        <taxon>Pseudomonadota</taxon>
        <taxon>Alphaproteobacteria</taxon>
        <taxon>Sphingomonadales</taxon>
        <taxon>Rhizorhabdaceae</taxon>
        <taxon>Edaphosphingomonas</taxon>
    </lineage>
</organism>